<dbReference type="GO" id="GO:0005198">
    <property type="term" value="F:structural molecule activity"/>
    <property type="evidence" value="ECO:0007669"/>
    <property type="project" value="InterPro"/>
</dbReference>
<dbReference type="PANTHER" id="PTHR30381:SF0">
    <property type="entry name" value="FLAGELLAR P-RING PROTEIN"/>
    <property type="match status" value="1"/>
</dbReference>
<organism evidence="9 10">
    <name type="scientific">Terrihabitans soli</name>
    <dbReference type="NCBI Taxonomy" id="708113"/>
    <lineage>
        <taxon>Bacteria</taxon>
        <taxon>Pseudomonadati</taxon>
        <taxon>Pseudomonadota</taxon>
        <taxon>Alphaproteobacteria</taxon>
        <taxon>Hyphomicrobiales</taxon>
        <taxon>Terrihabitans</taxon>
    </lineage>
</organism>
<evidence type="ECO:0000256" key="1">
    <source>
        <dbReference type="ARBA" id="ARBA00002591"/>
    </source>
</evidence>
<keyword evidence="9" id="KW-0282">Flagellum</keyword>
<evidence type="ECO:0000313" key="9">
    <source>
        <dbReference type="EMBL" id="BCJ91621.1"/>
    </source>
</evidence>
<evidence type="ECO:0000256" key="3">
    <source>
        <dbReference type="ARBA" id="ARBA00019515"/>
    </source>
</evidence>
<evidence type="ECO:0000313" key="10">
    <source>
        <dbReference type="Proteomes" id="UP000515317"/>
    </source>
</evidence>
<comment type="subcellular location">
    <subcellularLocation>
        <location evidence="2 8">Bacterial flagellum basal body</location>
    </subcellularLocation>
</comment>
<dbReference type="GO" id="GO:0071973">
    <property type="term" value="P:bacterial-type flagellum-dependent cell motility"/>
    <property type="evidence" value="ECO:0007669"/>
    <property type="project" value="InterPro"/>
</dbReference>
<dbReference type="GO" id="GO:0030288">
    <property type="term" value="C:outer membrane-bounded periplasmic space"/>
    <property type="evidence" value="ECO:0007669"/>
    <property type="project" value="InterPro"/>
</dbReference>
<dbReference type="Proteomes" id="UP000515317">
    <property type="component" value="Chromosome"/>
</dbReference>
<dbReference type="InterPro" id="IPR001782">
    <property type="entry name" value="Flag_FlgI"/>
</dbReference>
<evidence type="ECO:0000256" key="8">
    <source>
        <dbReference type="HAMAP-Rule" id="MF_00416"/>
    </source>
</evidence>
<keyword evidence="4 8" id="KW-0732">Signal</keyword>
<evidence type="ECO:0000256" key="4">
    <source>
        <dbReference type="ARBA" id="ARBA00022729"/>
    </source>
</evidence>
<dbReference type="PRINTS" id="PR01010">
    <property type="entry name" value="FLGPRINGFLGI"/>
</dbReference>
<dbReference type="GO" id="GO:0009428">
    <property type="term" value="C:bacterial-type flagellum basal body, distal rod, P ring"/>
    <property type="evidence" value="ECO:0007669"/>
    <property type="project" value="InterPro"/>
</dbReference>
<accession>A0A6S6QX67</accession>
<evidence type="ECO:0000256" key="2">
    <source>
        <dbReference type="ARBA" id="ARBA00004117"/>
    </source>
</evidence>
<proteinExistence type="inferred from homology"/>
<dbReference type="HAMAP" id="MF_00416">
    <property type="entry name" value="FlgI"/>
    <property type="match status" value="1"/>
</dbReference>
<keyword evidence="5" id="KW-0574">Periplasm</keyword>
<evidence type="ECO:0000256" key="6">
    <source>
        <dbReference type="ARBA" id="ARBA00023143"/>
    </source>
</evidence>
<protein>
    <recommendedName>
        <fullName evidence="3 8">Flagellar P-ring protein</fullName>
    </recommendedName>
    <alternativeName>
        <fullName evidence="7 8">Basal body P-ring protein</fullName>
    </alternativeName>
</protein>
<dbReference type="KEGG" id="tso:IZ6_23560"/>
<comment type="function">
    <text evidence="1 8">Assembles around the rod to form the L-ring and probably protects the motor/basal body from shearing forces during rotation.</text>
</comment>
<comment type="similarity">
    <text evidence="8">Belongs to the FlgI family.</text>
</comment>
<keyword evidence="6 8" id="KW-0975">Bacterial flagellum</keyword>
<feature type="chain" id="PRO_5028542120" description="Flagellar P-ring protein" evidence="8">
    <location>
        <begin position="31"/>
        <end position="435"/>
    </location>
</feature>
<keyword evidence="9" id="KW-0966">Cell projection</keyword>
<sequence length="435" mass="45234" precursor="true">MQRSLSILIRNMLLAAGAAGVILAAAQARAAEPPSATTPSQLPPAPFAYGSDPYGPRVSMIATAAPLPQAPYWEGNEFQGGDAGDVGTTSARVKDLIDIEGVRENQLVGYGLVVGLNGTGDSLNASPFTRQSLTAMLERMGVNTRGATLRTKNVAAVMVTASLPPFSTQGTRIDITVSAMGDATSLQGGTLLVTPLLGADGEVYAVGQGPVAVIGFQAEGNAAKIVRGVPTTGRISNGAVVEREIEFALSGMSTVRLSLRNPDLTTARRIASAINTLLGGAASEPVDPATVQLTIPPNYRSNIVRLLTEIEQLRVQPDVAAKIVIDERSGIIVMGREVRVATVAVAQGNLTVTISEEPIVSQPTEFSDGQTVVVPRTTVSVDDESYRQLAVVKQGVTLQELVDGLNALGIGPRDLIGILQAIKAAGALQAEIEVM</sequence>
<reference evidence="9 10" key="1">
    <citation type="submission" date="2020-08" db="EMBL/GenBank/DDBJ databases">
        <title>Genome sequence of Rhizobiales bacterium strain IZ6.</title>
        <authorList>
            <person name="Nakai R."/>
            <person name="Naganuma T."/>
        </authorList>
    </citation>
    <scope>NUCLEOTIDE SEQUENCE [LARGE SCALE GENOMIC DNA]</scope>
    <source>
        <strain evidence="9 10">IZ6</strain>
    </source>
</reference>
<gene>
    <name evidence="9" type="primary">flgI1</name>
    <name evidence="8" type="synonym">flgI</name>
    <name evidence="9" type="ORF">IZ6_23560</name>
</gene>
<dbReference type="EMBL" id="AP023361">
    <property type="protein sequence ID" value="BCJ91621.1"/>
    <property type="molecule type" value="Genomic_DNA"/>
</dbReference>
<comment type="subunit">
    <text evidence="8">The basal body constitutes a major portion of the flagellar organelle and consists of four rings (L,P,S, and M) mounted on a central rod.</text>
</comment>
<dbReference type="Pfam" id="PF02119">
    <property type="entry name" value="FlgI"/>
    <property type="match status" value="1"/>
</dbReference>
<keyword evidence="10" id="KW-1185">Reference proteome</keyword>
<dbReference type="NCBIfam" id="NF003676">
    <property type="entry name" value="PRK05303.1"/>
    <property type="match status" value="1"/>
</dbReference>
<feature type="signal peptide" evidence="8">
    <location>
        <begin position="1"/>
        <end position="30"/>
    </location>
</feature>
<evidence type="ECO:0000256" key="5">
    <source>
        <dbReference type="ARBA" id="ARBA00022764"/>
    </source>
</evidence>
<dbReference type="PANTHER" id="PTHR30381">
    <property type="entry name" value="FLAGELLAR P-RING PERIPLASMIC PROTEIN FLGI"/>
    <property type="match status" value="1"/>
</dbReference>
<name>A0A6S6QX67_9HYPH</name>
<keyword evidence="9" id="KW-0969">Cilium</keyword>
<evidence type="ECO:0000256" key="7">
    <source>
        <dbReference type="ARBA" id="ARBA00032344"/>
    </source>
</evidence>
<dbReference type="RefSeq" id="WP_225873899.1">
    <property type="nucleotide sequence ID" value="NZ_AP023361.1"/>
</dbReference>
<dbReference type="AlphaFoldDB" id="A0A6S6QX67"/>